<evidence type="ECO:0000313" key="3">
    <source>
        <dbReference type="Proteomes" id="UP000255087"/>
    </source>
</evidence>
<evidence type="ECO:0000313" key="2">
    <source>
        <dbReference type="EMBL" id="SUP81735.1"/>
    </source>
</evidence>
<protein>
    <submittedName>
        <fullName evidence="2">Putative assembly protein</fullName>
    </submittedName>
</protein>
<dbReference type="GO" id="GO:0090313">
    <property type="term" value="P:regulation of protein targeting to membrane"/>
    <property type="evidence" value="ECO:0007669"/>
    <property type="project" value="TreeGrafter"/>
</dbReference>
<dbReference type="InterPro" id="IPR052894">
    <property type="entry name" value="AsmA-related"/>
</dbReference>
<dbReference type="InterPro" id="IPR007844">
    <property type="entry name" value="AsmA"/>
</dbReference>
<dbReference type="NCBIfam" id="NF008091">
    <property type="entry name" value="PRK10833.1"/>
    <property type="match status" value="1"/>
</dbReference>
<name>A0A380Q792_YERPU</name>
<accession>A0A380Q792</accession>
<reference evidence="2 3" key="1">
    <citation type="submission" date="2018-06" db="EMBL/GenBank/DDBJ databases">
        <authorList>
            <consortium name="Pathogen Informatics"/>
            <person name="Doyle S."/>
        </authorList>
    </citation>
    <scope>NUCLEOTIDE SEQUENCE [LARGE SCALE GENOMIC DNA]</scope>
    <source>
        <strain evidence="2 3">NCTC8580</strain>
    </source>
</reference>
<dbReference type="PANTHER" id="PTHR30441">
    <property type="entry name" value="DUF748 DOMAIN-CONTAINING PROTEIN"/>
    <property type="match status" value="1"/>
</dbReference>
<proteinExistence type="predicted"/>
<dbReference type="GO" id="GO:0005886">
    <property type="term" value="C:plasma membrane"/>
    <property type="evidence" value="ECO:0007669"/>
    <property type="project" value="TreeGrafter"/>
</dbReference>
<dbReference type="PANTHER" id="PTHR30441:SF4">
    <property type="entry name" value="PROTEIN ASMA"/>
    <property type="match status" value="1"/>
</dbReference>
<feature type="domain" description="AsmA" evidence="1">
    <location>
        <begin position="12"/>
        <end position="266"/>
    </location>
</feature>
<dbReference type="Pfam" id="PF05170">
    <property type="entry name" value="AsmA"/>
    <property type="match status" value="1"/>
</dbReference>
<dbReference type="Proteomes" id="UP000255087">
    <property type="component" value="Unassembled WGS sequence"/>
</dbReference>
<evidence type="ECO:0000259" key="1">
    <source>
        <dbReference type="Pfam" id="PF05170"/>
    </source>
</evidence>
<organism evidence="2 3">
    <name type="scientific">Yersinia pseudotuberculosis</name>
    <dbReference type="NCBI Taxonomy" id="633"/>
    <lineage>
        <taxon>Bacteria</taxon>
        <taxon>Pseudomonadati</taxon>
        <taxon>Pseudomonadota</taxon>
        <taxon>Gammaproteobacteria</taxon>
        <taxon>Enterobacterales</taxon>
        <taxon>Yersiniaceae</taxon>
        <taxon>Yersinia</taxon>
    </lineage>
</organism>
<gene>
    <name evidence="2" type="ORF">NCTC8580_01749</name>
</gene>
<dbReference type="EMBL" id="UHJC01000001">
    <property type="protein sequence ID" value="SUP81735.1"/>
    <property type="molecule type" value="Genomic_DNA"/>
</dbReference>
<dbReference type="AlphaFoldDB" id="A0A380Q792"/>
<sequence length="375" mass="41073">MEASYQSDIQQLLLNQLNFTANNNQLAGSVKATFGDVPDYVVNLTSDNLNLDAISGWQPKSSTASTDEAKQPVTTAPVIAIQIDDDVGQDLQVLRDFTAQATVVANNVVYRNININQLNLQATNQQGDLQVTRLTGNALEGDFSFAGALDVTGKKVLATVNPLINHMELGPVLQAAGLPQVMTGKFSMQAQLSGDGVNLAAFKHRWRGEAQVSMNNARLQGLNIQQLIQQAVTRSTNDVKGQERYERYTEVKQLQASLALNRGAVKVSGLNASSSLISVKGSGALNLPTQQCDMNLAVRVMQGWSGQSSLVKTLQNTDIPLRIYGPWTQLNYQLNVDQLLRSELQQRAKKALGEWAERNQQNRRVDDLKKSLDKL</sequence>